<organism evidence="1 2">
    <name type="scientific">Vespula pensylvanica</name>
    <name type="common">Western yellow jacket</name>
    <name type="synonym">Wasp</name>
    <dbReference type="NCBI Taxonomy" id="30213"/>
    <lineage>
        <taxon>Eukaryota</taxon>
        <taxon>Metazoa</taxon>
        <taxon>Ecdysozoa</taxon>
        <taxon>Arthropoda</taxon>
        <taxon>Hexapoda</taxon>
        <taxon>Insecta</taxon>
        <taxon>Pterygota</taxon>
        <taxon>Neoptera</taxon>
        <taxon>Endopterygota</taxon>
        <taxon>Hymenoptera</taxon>
        <taxon>Apocrita</taxon>
        <taxon>Aculeata</taxon>
        <taxon>Vespoidea</taxon>
        <taxon>Vespidae</taxon>
        <taxon>Vespinae</taxon>
        <taxon>Vespula</taxon>
    </lineage>
</organism>
<dbReference type="Proteomes" id="UP000600918">
    <property type="component" value="Unassembled WGS sequence"/>
</dbReference>
<name>A0A834UCJ4_VESPE</name>
<comment type="caution">
    <text evidence="1">The sequence shown here is derived from an EMBL/GenBank/DDBJ whole genome shotgun (WGS) entry which is preliminary data.</text>
</comment>
<gene>
    <name evidence="1" type="ORF">H0235_004464</name>
</gene>
<dbReference type="SUPFAM" id="SSF50129">
    <property type="entry name" value="GroES-like"/>
    <property type="match status" value="1"/>
</dbReference>
<keyword evidence="2" id="KW-1185">Reference proteome</keyword>
<dbReference type="EMBL" id="JACSDY010000003">
    <property type="protein sequence ID" value="KAF7431540.1"/>
    <property type="molecule type" value="Genomic_DNA"/>
</dbReference>
<accession>A0A834UCJ4</accession>
<proteinExistence type="predicted"/>
<evidence type="ECO:0000313" key="1">
    <source>
        <dbReference type="EMBL" id="KAF7431540.1"/>
    </source>
</evidence>
<reference evidence="1" key="1">
    <citation type="journal article" date="2020" name="G3 (Bethesda)">
        <title>High-Quality Assemblies for Three Invasive Social Wasps from the &lt;i&gt;Vespula&lt;/i&gt; Genus.</title>
        <authorList>
            <person name="Harrop T.W.R."/>
            <person name="Guhlin J."/>
            <person name="McLaughlin G.M."/>
            <person name="Permina E."/>
            <person name="Stockwell P."/>
            <person name="Gilligan J."/>
            <person name="Le Lec M.F."/>
            <person name="Gruber M.A.M."/>
            <person name="Quinn O."/>
            <person name="Lovegrove M."/>
            <person name="Duncan E.J."/>
            <person name="Remnant E.J."/>
            <person name="Van Eeckhoven J."/>
            <person name="Graham B."/>
            <person name="Knapp R.A."/>
            <person name="Langford K.W."/>
            <person name="Kronenberg Z."/>
            <person name="Press M.O."/>
            <person name="Eacker S.M."/>
            <person name="Wilson-Rankin E.E."/>
            <person name="Purcell J."/>
            <person name="Lester P.J."/>
            <person name="Dearden P.K."/>
        </authorList>
    </citation>
    <scope>NUCLEOTIDE SEQUENCE</scope>
    <source>
        <strain evidence="1">Volc-1</strain>
    </source>
</reference>
<dbReference type="InterPro" id="IPR011032">
    <property type="entry name" value="GroES-like_sf"/>
</dbReference>
<evidence type="ECO:0000313" key="2">
    <source>
        <dbReference type="Proteomes" id="UP000600918"/>
    </source>
</evidence>
<sequence>MIFEHTYEATVDADIIPDDTRGTRTGVFTGMCFFDSDISLFHRKLDTGCNWTYHVTSMQCINLVFMRWNTVIGLSVVDNAIMRSSVRGDLSTICWIEEPITKDYQNENLISIYYATLNFKDVMLLMGEITLEVDGRKDINCVIGFEYSGINISVRRIMDVNCSR</sequence>
<dbReference type="AlphaFoldDB" id="A0A834UCJ4"/>
<dbReference type="Gene3D" id="3.90.180.10">
    <property type="entry name" value="Medium-chain alcohol dehydrogenases, catalytic domain"/>
    <property type="match status" value="1"/>
</dbReference>
<protein>
    <submittedName>
        <fullName evidence="1">Uncharacterized protein</fullName>
    </submittedName>
</protein>